<sequence>MDNIVDLIPQRAPIIMVDEFMGMEGNHSKTRLLVKEENIFVNDGLLTECGLIEHIAQSAAARVGFIFKHKNLPIPIGYIGAVNDFILLSNPKKGDLIVTDIEIITEVLNITLIQAHCYVENELVASSKMKIFLETNEA</sequence>
<reference evidence="1" key="2">
    <citation type="journal article" date="2021" name="PeerJ">
        <title>Extensive microbial diversity within the chicken gut microbiome revealed by metagenomics and culture.</title>
        <authorList>
            <person name="Gilroy R."/>
            <person name="Ravi A."/>
            <person name="Getino M."/>
            <person name="Pursley I."/>
            <person name="Horton D.L."/>
            <person name="Alikhan N.F."/>
            <person name="Baker D."/>
            <person name="Gharbi K."/>
            <person name="Hall N."/>
            <person name="Watson M."/>
            <person name="Adriaenssens E.M."/>
            <person name="Foster-Nyarko E."/>
            <person name="Jarju S."/>
            <person name="Secka A."/>
            <person name="Antonio M."/>
            <person name="Oren A."/>
            <person name="Chaudhuri R.R."/>
            <person name="La Ragione R."/>
            <person name="Hildebrand F."/>
            <person name="Pallen M.J."/>
        </authorList>
    </citation>
    <scope>NUCLEOTIDE SEQUENCE</scope>
    <source>
        <strain evidence="1">G3-3990</strain>
    </source>
</reference>
<dbReference type="InterPro" id="IPR016776">
    <property type="entry name" value="ApeP-like_dehydratase"/>
</dbReference>
<dbReference type="InterPro" id="IPR029069">
    <property type="entry name" value="HotDog_dom_sf"/>
</dbReference>
<proteinExistence type="predicted"/>
<dbReference type="AlphaFoldDB" id="A0A9D9HSC8"/>
<name>A0A9D9HSC8_9BACT</name>
<dbReference type="Pfam" id="PF22817">
    <property type="entry name" value="ApeP-like"/>
    <property type="match status" value="1"/>
</dbReference>
<reference evidence="1" key="1">
    <citation type="submission" date="2020-10" db="EMBL/GenBank/DDBJ databases">
        <authorList>
            <person name="Gilroy R."/>
        </authorList>
    </citation>
    <scope>NUCLEOTIDE SEQUENCE</scope>
    <source>
        <strain evidence="1">G3-3990</strain>
    </source>
</reference>
<evidence type="ECO:0000313" key="2">
    <source>
        <dbReference type="Proteomes" id="UP000823641"/>
    </source>
</evidence>
<evidence type="ECO:0000313" key="1">
    <source>
        <dbReference type="EMBL" id="MBO8459382.1"/>
    </source>
</evidence>
<gene>
    <name evidence="1" type="ORF">IAA73_03500</name>
</gene>
<dbReference type="Gene3D" id="3.10.129.10">
    <property type="entry name" value="Hotdog Thioesterase"/>
    <property type="match status" value="1"/>
</dbReference>
<dbReference type="Proteomes" id="UP000823641">
    <property type="component" value="Unassembled WGS sequence"/>
</dbReference>
<accession>A0A9D9HSC8</accession>
<dbReference type="EMBL" id="JADIMG010000035">
    <property type="protein sequence ID" value="MBO8459382.1"/>
    <property type="molecule type" value="Genomic_DNA"/>
</dbReference>
<dbReference type="SUPFAM" id="SSF54637">
    <property type="entry name" value="Thioesterase/thiol ester dehydrase-isomerase"/>
    <property type="match status" value="1"/>
</dbReference>
<protein>
    <submittedName>
        <fullName evidence="1">Hydroxymyristoyl-ACP dehydratase</fullName>
    </submittedName>
</protein>
<comment type="caution">
    <text evidence="1">The sequence shown here is derived from an EMBL/GenBank/DDBJ whole genome shotgun (WGS) entry which is preliminary data.</text>
</comment>
<organism evidence="1 2">
    <name type="scientific">Candidatus Gallipaludibacter merdavium</name>
    <dbReference type="NCBI Taxonomy" id="2840839"/>
    <lineage>
        <taxon>Bacteria</taxon>
        <taxon>Pseudomonadati</taxon>
        <taxon>Bacteroidota</taxon>
        <taxon>Bacteroidia</taxon>
        <taxon>Bacteroidales</taxon>
        <taxon>Candidatus Gallipaludibacter</taxon>
    </lineage>
</organism>